<dbReference type="Proteomes" id="UP000271889">
    <property type="component" value="Unassembled WGS sequence"/>
</dbReference>
<feature type="compositionally biased region" description="Gly residues" evidence="1">
    <location>
        <begin position="52"/>
        <end position="65"/>
    </location>
</feature>
<dbReference type="EMBL" id="UYRV01107920">
    <property type="protein sequence ID" value="VDN23850.1"/>
    <property type="molecule type" value="Genomic_DNA"/>
</dbReference>
<keyword evidence="3" id="KW-1185">Reference proteome</keyword>
<feature type="compositionally biased region" description="Basic and acidic residues" evidence="1">
    <location>
        <begin position="68"/>
        <end position="81"/>
    </location>
</feature>
<sequence length="81" mass="8720">MNRLQCTTADHSNVIKRVGWIGFCAKFSSRVRVAQERAASAQCCRLQCFNGDAGGDASGGDGGGTLRRSRDTPEKAKKNFP</sequence>
<evidence type="ECO:0000313" key="2">
    <source>
        <dbReference type="EMBL" id="VDN23850.1"/>
    </source>
</evidence>
<evidence type="ECO:0000313" key="3">
    <source>
        <dbReference type="Proteomes" id="UP000271889"/>
    </source>
</evidence>
<dbReference type="AlphaFoldDB" id="A0A3P7MCB4"/>
<name>A0A3P7MCB4_CYLGO</name>
<gene>
    <name evidence="2" type="ORF">CGOC_LOCUS9691</name>
</gene>
<reference evidence="2 3" key="1">
    <citation type="submission" date="2018-11" db="EMBL/GenBank/DDBJ databases">
        <authorList>
            <consortium name="Pathogen Informatics"/>
        </authorList>
    </citation>
    <scope>NUCLEOTIDE SEQUENCE [LARGE SCALE GENOMIC DNA]</scope>
</reference>
<protein>
    <submittedName>
        <fullName evidence="2">Uncharacterized protein</fullName>
    </submittedName>
</protein>
<feature type="region of interest" description="Disordered" evidence="1">
    <location>
        <begin position="51"/>
        <end position="81"/>
    </location>
</feature>
<accession>A0A3P7MCB4</accession>
<proteinExistence type="predicted"/>
<organism evidence="2 3">
    <name type="scientific">Cylicostephanus goldi</name>
    <name type="common">Nematode worm</name>
    <dbReference type="NCBI Taxonomy" id="71465"/>
    <lineage>
        <taxon>Eukaryota</taxon>
        <taxon>Metazoa</taxon>
        <taxon>Ecdysozoa</taxon>
        <taxon>Nematoda</taxon>
        <taxon>Chromadorea</taxon>
        <taxon>Rhabditida</taxon>
        <taxon>Rhabditina</taxon>
        <taxon>Rhabditomorpha</taxon>
        <taxon>Strongyloidea</taxon>
        <taxon>Strongylidae</taxon>
        <taxon>Cylicostephanus</taxon>
    </lineage>
</organism>
<evidence type="ECO:0000256" key="1">
    <source>
        <dbReference type="SAM" id="MobiDB-lite"/>
    </source>
</evidence>